<evidence type="ECO:0000313" key="1">
    <source>
        <dbReference type="EMBL" id="KAI3797192.1"/>
    </source>
</evidence>
<comment type="caution">
    <text evidence="1">The sequence shown here is derived from an EMBL/GenBank/DDBJ whole genome shotgun (WGS) entry which is preliminary data.</text>
</comment>
<reference evidence="1 2" key="2">
    <citation type="journal article" date="2022" name="Mol. Ecol. Resour.">
        <title>The genomes of chicory, endive, great burdock and yacon provide insights into Asteraceae paleo-polyploidization history and plant inulin production.</title>
        <authorList>
            <person name="Fan W."/>
            <person name="Wang S."/>
            <person name="Wang H."/>
            <person name="Wang A."/>
            <person name="Jiang F."/>
            <person name="Liu H."/>
            <person name="Zhao H."/>
            <person name="Xu D."/>
            <person name="Zhang Y."/>
        </authorList>
    </citation>
    <scope>NUCLEOTIDE SEQUENCE [LARGE SCALE GENOMIC DNA]</scope>
    <source>
        <strain evidence="2">cv. Yunnan</strain>
        <tissue evidence="1">Leaves</tissue>
    </source>
</reference>
<keyword evidence="2" id="KW-1185">Reference proteome</keyword>
<name>A0ACB9HNJ6_9ASTR</name>
<proteinExistence type="predicted"/>
<dbReference type="EMBL" id="CM042028">
    <property type="protein sequence ID" value="KAI3797192.1"/>
    <property type="molecule type" value="Genomic_DNA"/>
</dbReference>
<protein>
    <submittedName>
        <fullName evidence="1">Uncharacterized protein</fullName>
    </submittedName>
</protein>
<reference evidence="2" key="1">
    <citation type="journal article" date="2022" name="Mol. Ecol. Resour.">
        <title>The genomes of chicory, endive, great burdock and yacon provide insights into Asteraceae palaeo-polyploidization history and plant inulin production.</title>
        <authorList>
            <person name="Fan W."/>
            <person name="Wang S."/>
            <person name="Wang H."/>
            <person name="Wang A."/>
            <person name="Jiang F."/>
            <person name="Liu H."/>
            <person name="Zhao H."/>
            <person name="Xu D."/>
            <person name="Zhang Y."/>
        </authorList>
    </citation>
    <scope>NUCLEOTIDE SEQUENCE [LARGE SCALE GENOMIC DNA]</scope>
    <source>
        <strain evidence="2">cv. Yunnan</strain>
    </source>
</reference>
<dbReference type="Proteomes" id="UP001056120">
    <property type="component" value="Linkage Group LG11"/>
</dbReference>
<organism evidence="1 2">
    <name type="scientific">Smallanthus sonchifolius</name>
    <dbReference type="NCBI Taxonomy" id="185202"/>
    <lineage>
        <taxon>Eukaryota</taxon>
        <taxon>Viridiplantae</taxon>
        <taxon>Streptophyta</taxon>
        <taxon>Embryophyta</taxon>
        <taxon>Tracheophyta</taxon>
        <taxon>Spermatophyta</taxon>
        <taxon>Magnoliopsida</taxon>
        <taxon>eudicotyledons</taxon>
        <taxon>Gunneridae</taxon>
        <taxon>Pentapetalae</taxon>
        <taxon>asterids</taxon>
        <taxon>campanulids</taxon>
        <taxon>Asterales</taxon>
        <taxon>Asteraceae</taxon>
        <taxon>Asteroideae</taxon>
        <taxon>Heliantheae alliance</taxon>
        <taxon>Millerieae</taxon>
        <taxon>Smallanthus</taxon>
    </lineage>
</organism>
<sequence length="394" mass="43090">MRVVSCSHVEEVLEVEGMEGINSESQTLVQIPNLTQMELKHLYKLKHIWKSSHHHLRTVLEFPNLTTLSIQRCNSLKHVFTSSMVGSLQQLQDLHISWCPDMETKSAIDIPLLHIKGRTTVKELGRECIGDQSTSYLGISGSILLGNLLQLLHYCNDGYGALTSSEGISHRCIIYSPSFGLLGMILLLSIDSSSFENSYKANVGANFIFSSSRHKDHEKDQILQSRGGRLGDKIPVALDSPNQVNGGNSVDRHWVEGISSGGDDDLQSSWLPNSTVSSSISSPSSSSRPSSDPSVSSDHLFGRGPCLSGTPCEMNITSDGTGSHHGWYCNYIEVTTTGAHIPCAQQTFTVEQWLATDASPYELTAIRDYCGSDGVSRNRRHIIHESVSSSVSTV</sequence>
<evidence type="ECO:0000313" key="2">
    <source>
        <dbReference type="Proteomes" id="UP001056120"/>
    </source>
</evidence>
<gene>
    <name evidence="1" type="ORF">L1987_32446</name>
</gene>
<accession>A0ACB9HNJ6</accession>